<feature type="region of interest" description="Disordered" evidence="1">
    <location>
        <begin position="1"/>
        <end position="44"/>
    </location>
</feature>
<dbReference type="Gene3D" id="3.10.180.10">
    <property type="entry name" value="2,3-Dihydroxybiphenyl 1,2-Dioxygenase, domain 1"/>
    <property type="match status" value="1"/>
</dbReference>
<evidence type="ECO:0000256" key="1">
    <source>
        <dbReference type="SAM" id="MobiDB-lite"/>
    </source>
</evidence>
<evidence type="ECO:0000313" key="2">
    <source>
        <dbReference type="EMBL" id="KAJ8600820.1"/>
    </source>
</evidence>
<feature type="compositionally biased region" description="Basic residues" evidence="1">
    <location>
        <begin position="9"/>
        <end position="19"/>
    </location>
</feature>
<dbReference type="InterPro" id="IPR029068">
    <property type="entry name" value="Glyas_Bleomycin-R_OHBP_Dase"/>
</dbReference>
<gene>
    <name evidence="2" type="ORF">CTAYLR_006422</name>
</gene>
<feature type="compositionally biased region" description="Basic and acidic residues" evidence="1">
    <location>
        <begin position="20"/>
        <end position="40"/>
    </location>
</feature>
<evidence type="ECO:0000313" key="3">
    <source>
        <dbReference type="Proteomes" id="UP001230188"/>
    </source>
</evidence>
<dbReference type="Proteomes" id="UP001230188">
    <property type="component" value="Unassembled WGS sequence"/>
</dbReference>
<protein>
    <submittedName>
        <fullName evidence="2">Uncharacterized protein</fullName>
    </submittedName>
</protein>
<dbReference type="AlphaFoldDB" id="A0AAD7UAH7"/>
<dbReference type="EMBL" id="JAQMWT010000471">
    <property type="protein sequence ID" value="KAJ8600820.1"/>
    <property type="molecule type" value="Genomic_DNA"/>
</dbReference>
<dbReference type="SUPFAM" id="SSF54593">
    <property type="entry name" value="Glyoxalase/Bleomycin resistance protein/Dihydroxybiphenyl dioxygenase"/>
    <property type="match status" value="1"/>
</dbReference>
<organism evidence="2 3">
    <name type="scientific">Chrysophaeum taylorii</name>
    <dbReference type="NCBI Taxonomy" id="2483200"/>
    <lineage>
        <taxon>Eukaryota</taxon>
        <taxon>Sar</taxon>
        <taxon>Stramenopiles</taxon>
        <taxon>Ochrophyta</taxon>
        <taxon>Pelagophyceae</taxon>
        <taxon>Pelagomonadales</taxon>
        <taxon>Pelagomonadaceae</taxon>
        <taxon>Chrysophaeum</taxon>
    </lineage>
</organism>
<sequence>MSHGSSPAPKRRARSHTFHLPREFDEEHQNAVSRASKDSVDTCPESEIPLLSWEQAQRIQEVADVEQRAPKDDERSAITTHAPKSFRWVHHFSETHMSMPIVDGDVSSVYPGITNRDIKRDVHCVARFFPQHMHDELAEYLVKTLAGEFVEKTVFTWHSLPEFNFIVQIEFHKVIRYVNADGRLTCVQLGETRDVTRAMRDHEELVSGIISRHRESIDHRFGNKIRMMHLLCQSAPTDAVSTELSRHFERLTYEIEIRRNLFSNLPDVSPVAFDDFISEEFIKLDVSGLTRHRLLFYDLDLEPISPIVIQVLLLQDIASNAFKHGDGRVLCQLQKNAVRISNKAKRDFETLSNKAPRKRIGLDTLRTVSKQIRVGITFEKRAEEFVATLMFGKLDVFSPVVKPTPTAPTRDLSSTRADSYSWVVLDDELTICRLYQLLMKKRLNVDATIIQTPADVSNTPKIIVDLHRRTRRPVVLIMDEQLVELDDNFYPKCVSGTDLRTRFLALAPVATLIQARQLFLFSSSASQVHDNRVLLKLGKTGSDASRRYSHVRHRRPSKEDPACSRDVEAAMQFYTLLGLEEERRFRAGPASATITSLSSTRSQARAAWLLGSGLRLELIEVPAVFDPQRRAADLLNDVTSLGLNHVALDVTNASARADSLGDFLQELNDDSERLFQRSLKLVLPPYQQMIGQDVFELAFVHDADGVLLELLRWQARIPNPMKPDW</sequence>
<reference evidence="2" key="1">
    <citation type="submission" date="2023-01" db="EMBL/GenBank/DDBJ databases">
        <title>Metagenome sequencing of chrysophaentin producing Chrysophaeum taylorii.</title>
        <authorList>
            <person name="Davison J."/>
            <person name="Bewley C."/>
        </authorList>
    </citation>
    <scope>NUCLEOTIDE SEQUENCE</scope>
    <source>
        <strain evidence="2">NIES-1699</strain>
    </source>
</reference>
<name>A0AAD7UAH7_9STRA</name>
<accession>A0AAD7UAH7</accession>
<comment type="caution">
    <text evidence="2">The sequence shown here is derived from an EMBL/GenBank/DDBJ whole genome shotgun (WGS) entry which is preliminary data.</text>
</comment>
<proteinExistence type="predicted"/>
<keyword evidence="3" id="KW-1185">Reference proteome</keyword>
<dbReference type="CDD" id="cd06587">
    <property type="entry name" value="VOC"/>
    <property type="match status" value="1"/>
</dbReference>